<sequence>MRFIKLGTGGAWEADCIRNGTIRLGYASDQHQECLAGEWDKVQARWLQRRNGNHGAATRDVNQIRDFYELAETDVWITICVRKLYWCRAARGVAEQCDKTRIRKVIGQWHCTDVNGKPLWIENLDGRTTQVTGFRGTICDVKQKDYLVRKINGEKSPPVLQAEAALDALTGHVEELIKGLWWHDFELLVELIFSKLGWQRFSVMGAQEKDIDLDLRQASSNRRAVVQIKSQATRSTAQKSIHTLRSYEGCDEIYFVCHTCPEDLSGQGDQRTTHVWGPRAIARHVVNTGLAEWLIHKRS</sequence>
<feature type="domain" description="Restriction endonuclease type IV Mrr" evidence="1">
    <location>
        <begin position="180"/>
        <end position="246"/>
    </location>
</feature>
<name>A0A2R3QEX6_9BURK</name>
<dbReference type="GO" id="GO:0004519">
    <property type="term" value="F:endonuclease activity"/>
    <property type="evidence" value="ECO:0007669"/>
    <property type="project" value="InterPro"/>
</dbReference>
<reference evidence="2 3" key="1">
    <citation type="submission" date="2018-03" db="EMBL/GenBank/DDBJ databases">
        <title>Genome sequencing of Melaminivora sp.</title>
        <authorList>
            <person name="Kim S.-J."/>
            <person name="Heo J."/>
            <person name="Ahn J.-H."/>
            <person name="Kwon S.-W."/>
        </authorList>
    </citation>
    <scope>NUCLEOTIDE SEQUENCE [LARGE SCALE GENOMIC DNA]</scope>
    <source>
        <strain evidence="2 3">SC2-9</strain>
    </source>
</reference>
<dbReference type="GO" id="GO:0009307">
    <property type="term" value="P:DNA restriction-modification system"/>
    <property type="evidence" value="ECO:0007669"/>
    <property type="project" value="InterPro"/>
</dbReference>
<evidence type="ECO:0000313" key="3">
    <source>
        <dbReference type="Proteomes" id="UP000237925"/>
    </source>
</evidence>
<dbReference type="KEGG" id="mela:C6568_14530"/>
<dbReference type="OrthoDB" id="819552at2"/>
<dbReference type="InterPro" id="IPR007560">
    <property type="entry name" value="Restrct_endonuc_IV_Mrr"/>
</dbReference>
<dbReference type="Proteomes" id="UP000237925">
    <property type="component" value="Chromosome"/>
</dbReference>
<evidence type="ECO:0000313" key="2">
    <source>
        <dbReference type="EMBL" id="AVO50319.1"/>
    </source>
</evidence>
<proteinExistence type="predicted"/>
<dbReference type="RefSeq" id="WP_106684770.1">
    <property type="nucleotide sequence ID" value="NZ_CP027667.1"/>
</dbReference>
<keyword evidence="3" id="KW-1185">Reference proteome</keyword>
<dbReference type="GO" id="GO:0003677">
    <property type="term" value="F:DNA binding"/>
    <property type="evidence" value="ECO:0007669"/>
    <property type="project" value="InterPro"/>
</dbReference>
<dbReference type="Pfam" id="PF04471">
    <property type="entry name" value="Mrr_cat"/>
    <property type="match status" value="1"/>
</dbReference>
<dbReference type="EMBL" id="CP027667">
    <property type="protein sequence ID" value="AVO50319.1"/>
    <property type="molecule type" value="Genomic_DNA"/>
</dbReference>
<accession>A0A2R3QEX6</accession>
<gene>
    <name evidence="2" type="ORF">C6568_14530</name>
</gene>
<protein>
    <recommendedName>
        <fullName evidence="1">Restriction endonuclease type IV Mrr domain-containing protein</fullName>
    </recommendedName>
</protein>
<evidence type="ECO:0000259" key="1">
    <source>
        <dbReference type="Pfam" id="PF04471"/>
    </source>
</evidence>
<organism evidence="2 3">
    <name type="scientific">Melaminivora suipulveris</name>
    <dbReference type="NCBI Taxonomy" id="2109913"/>
    <lineage>
        <taxon>Bacteria</taxon>
        <taxon>Pseudomonadati</taxon>
        <taxon>Pseudomonadota</taxon>
        <taxon>Betaproteobacteria</taxon>
        <taxon>Burkholderiales</taxon>
        <taxon>Comamonadaceae</taxon>
        <taxon>Melaminivora</taxon>
    </lineage>
</organism>
<dbReference type="AlphaFoldDB" id="A0A2R3QEX6"/>